<dbReference type="SUPFAM" id="SSF46955">
    <property type="entry name" value="Putative DNA-binding domain"/>
    <property type="match status" value="1"/>
</dbReference>
<dbReference type="GO" id="GO:0006355">
    <property type="term" value="P:regulation of DNA-templated transcription"/>
    <property type="evidence" value="ECO:0007669"/>
    <property type="project" value="InterPro"/>
</dbReference>
<sequence length="234" mass="27888">MEYKTLTRAKTVKVLGITAHVLKGWESEFEAFLNIPRDENNTRIYSEKTIKTLQTIKEMKEKHVDKETIEKILQMQLMNREKEERMEKELGYSYQMRESLNKMETFIESEKVKNLLNIENRFFQLEKNVVGQVQEMFRGELEAAATAQVRFQKAEFEEIGDKLCDLVDTSEKERAYYQAEINYEREIAKQQIAQREEKFIAFVKDQARKKEEKEMKKESKWGLNLFKQFIGVAK</sequence>
<gene>
    <name evidence="2" type="ORF">IC621_08770</name>
</gene>
<protein>
    <submittedName>
        <fullName evidence="2">MerR family transcriptional regulator</fullName>
    </submittedName>
</protein>
<comment type="caution">
    <text evidence="2">The sequence shown here is derived from an EMBL/GenBank/DDBJ whole genome shotgun (WGS) entry which is preliminary data.</text>
</comment>
<evidence type="ECO:0000313" key="2">
    <source>
        <dbReference type="EMBL" id="MBD1380321.1"/>
    </source>
</evidence>
<dbReference type="AlphaFoldDB" id="A0A926NFI1"/>
<dbReference type="InterPro" id="IPR000551">
    <property type="entry name" value="MerR-type_HTH_dom"/>
</dbReference>
<proteinExistence type="predicted"/>
<evidence type="ECO:0000313" key="3">
    <source>
        <dbReference type="Proteomes" id="UP000626844"/>
    </source>
</evidence>
<dbReference type="InterPro" id="IPR009061">
    <property type="entry name" value="DNA-bd_dom_put_sf"/>
</dbReference>
<name>A0A926NFI1_9BACI</name>
<evidence type="ECO:0000259" key="1">
    <source>
        <dbReference type="Pfam" id="PF13411"/>
    </source>
</evidence>
<dbReference type="Gene3D" id="1.10.1660.10">
    <property type="match status" value="1"/>
</dbReference>
<dbReference type="GO" id="GO:0003677">
    <property type="term" value="F:DNA binding"/>
    <property type="evidence" value="ECO:0007669"/>
    <property type="project" value="InterPro"/>
</dbReference>
<dbReference type="RefSeq" id="WP_191157833.1">
    <property type="nucleotide sequence ID" value="NZ_JACXAI010000008.1"/>
</dbReference>
<feature type="domain" description="HTH merR-type" evidence="1">
    <location>
        <begin position="12"/>
        <end position="75"/>
    </location>
</feature>
<dbReference type="Proteomes" id="UP000626844">
    <property type="component" value="Unassembled WGS sequence"/>
</dbReference>
<dbReference type="Pfam" id="PF13411">
    <property type="entry name" value="MerR_1"/>
    <property type="match status" value="1"/>
</dbReference>
<keyword evidence="3" id="KW-1185">Reference proteome</keyword>
<organism evidence="2 3">
    <name type="scientific">Metabacillus arenae</name>
    <dbReference type="NCBI Taxonomy" id="2771434"/>
    <lineage>
        <taxon>Bacteria</taxon>
        <taxon>Bacillati</taxon>
        <taxon>Bacillota</taxon>
        <taxon>Bacilli</taxon>
        <taxon>Bacillales</taxon>
        <taxon>Bacillaceae</taxon>
        <taxon>Metabacillus</taxon>
    </lineage>
</organism>
<reference evidence="2" key="1">
    <citation type="submission" date="2020-09" db="EMBL/GenBank/DDBJ databases">
        <title>A novel bacterium of genus Bacillus, isolated from South China Sea.</title>
        <authorList>
            <person name="Huang H."/>
            <person name="Mo K."/>
            <person name="Hu Y."/>
        </authorList>
    </citation>
    <scope>NUCLEOTIDE SEQUENCE</scope>
    <source>
        <strain evidence="2">IB182487</strain>
    </source>
</reference>
<accession>A0A926NFI1</accession>
<dbReference type="EMBL" id="JACXAI010000008">
    <property type="protein sequence ID" value="MBD1380321.1"/>
    <property type="molecule type" value="Genomic_DNA"/>
</dbReference>